<evidence type="ECO:0000313" key="3">
    <source>
        <dbReference type="EMBL" id="SEG59075.1"/>
    </source>
</evidence>
<dbReference type="Pfam" id="PF08666">
    <property type="entry name" value="SAF"/>
    <property type="match status" value="1"/>
</dbReference>
<dbReference type="InterPro" id="IPR013974">
    <property type="entry name" value="SAF"/>
</dbReference>
<keyword evidence="4" id="KW-1185">Reference proteome</keyword>
<dbReference type="AlphaFoldDB" id="A0A1H6BFE4"/>
<dbReference type="InterPro" id="IPR031571">
    <property type="entry name" value="RcpC_dom"/>
</dbReference>
<evidence type="ECO:0000259" key="2">
    <source>
        <dbReference type="SMART" id="SM00858"/>
    </source>
</evidence>
<dbReference type="SMART" id="SM00858">
    <property type="entry name" value="SAF"/>
    <property type="match status" value="1"/>
</dbReference>
<reference evidence="3 4" key="1">
    <citation type="submission" date="2016-10" db="EMBL/GenBank/DDBJ databases">
        <authorList>
            <person name="de Groot N.N."/>
        </authorList>
    </citation>
    <scope>NUCLEOTIDE SEQUENCE [LARGE SCALE GENOMIC DNA]</scope>
    <source>
        <strain evidence="3 4">DSM 26915</strain>
    </source>
</reference>
<dbReference type="NCBIfam" id="TIGR03177">
    <property type="entry name" value="pilus_cpaB"/>
    <property type="match status" value="1"/>
</dbReference>
<dbReference type="CDD" id="cd11614">
    <property type="entry name" value="SAF_CpaB_FlgA_like"/>
    <property type="match status" value="1"/>
</dbReference>
<name>A0A1H6BFE4_9RHOB</name>
<dbReference type="EMBL" id="FNUZ01000007">
    <property type="protein sequence ID" value="SEG59075.1"/>
    <property type="molecule type" value="Genomic_DNA"/>
</dbReference>
<protein>
    <submittedName>
        <fullName evidence="3">Pilus assembly protein CpaB</fullName>
    </submittedName>
</protein>
<gene>
    <name evidence="3" type="ORF">SAMN04488045_3491</name>
</gene>
<dbReference type="InterPro" id="IPR017592">
    <property type="entry name" value="Pilus_assmbl_Flp-typ_CpaB"/>
</dbReference>
<proteinExistence type="predicted"/>
<evidence type="ECO:0000313" key="4">
    <source>
        <dbReference type="Proteomes" id="UP000236752"/>
    </source>
</evidence>
<sequence length="267" mass="28742">MRIKALMLATAGLTVAGGSAYIAQTLINTNAAESSPAPAVRLVPVVIAASDIGFGQEIERTMLSTIKWPENALPPGVYTEFTDLLPQGEDEGRRARRAIGKGELVLAGKVSNFGEKVTIVQTLGPNRRAMAIKVDAETAVGGFVTPGDYVDVLLTQGREESLRAVTILQNIRVIGVDQDSDEQSDMPEVARTVTVEVTPEQGQRLALAQEAGTLSLTLRTLEASEDAPLDSIRLSDLLIERSPVPVTEPVKTIKVRRANVMFKEEIR</sequence>
<feature type="chain" id="PRO_5009293666" evidence="1">
    <location>
        <begin position="21"/>
        <end position="267"/>
    </location>
</feature>
<feature type="signal peptide" evidence="1">
    <location>
        <begin position="1"/>
        <end position="20"/>
    </location>
</feature>
<organism evidence="3 4">
    <name type="scientific">Thalassococcus halodurans</name>
    <dbReference type="NCBI Taxonomy" id="373675"/>
    <lineage>
        <taxon>Bacteria</taxon>
        <taxon>Pseudomonadati</taxon>
        <taxon>Pseudomonadota</taxon>
        <taxon>Alphaproteobacteria</taxon>
        <taxon>Rhodobacterales</taxon>
        <taxon>Roseobacteraceae</taxon>
        <taxon>Thalassococcus</taxon>
    </lineage>
</organism>
<dbReference type="RefSeq" id="WP_103911636.1">
    <property type="nucleotide sequence ID" value="NZ_FNUZ01000007.1"/>
</dbReference>
<dbReference type="Proteomes" id="UP000236752">
    <property type="component" value="Unassembled WGS sequence"/>
</dbReference>
<evidence type="ECO:0000256" key="1">
    <source>
        <dbReference type="SAM" id="SignalP"/>
    </source>
</evidence>
<dbReference type="Pfam" id="PF16976">
    <property type="entry name" value="RcpC"/>
    <property type="match status" value="1"/>
</dbReference>
<accession>A0A1H6BFE4</accession>
<feature type="domain" description="SAF" evidence="2">
    <location>
        <begin position="43"/>
        <end position="111"/>
    </location>
</feature>
<dbReference type="OrthoDB" id="163768at2"/>
<keyword evidence="1" id="KW-0732">Signal</keyword>